<keyword evidence="2" id="KW-1185">Reference proteome</keyword>
<dbReference type="RefSeq" id="WP_076428176.1">
    <property type="nucleotide sequence ID" value="NZ_FTNO01000001.1"/>
</dbReference>
<evidence type="ECO:0000313" key="2">
    <source>
        <dbReference type="Proteomes" id="UP000186914"/>
    </source>
</evidence>
<protein>
    <submittedName>
        <fullName evidence="1">Uncharacterized protein</fullName>
    </submittedName>
</protein>
<accession>A0A1N6WQL7</accession>
<organism evidence="1 2">
    <name type="scientific">Haladaptatus litoreus</name>
    <dbReference type="NCBI Taxonomy" id="553468"/>
    <lineage>
        <taxon>Archaea</taxon>
        <taxon>Methanobacteriati</taxon>
        <taxon>Methanobacteriota</taxon>
        <taxon>Stenosarchaea group</taxon>
        <taxon>Halobacteria</taxon>
        <taxon>Halobacteriales</taxon>
        <taxon>Haladaptataceae</taxon>
        <taxon>Haladaptatus</taxon>
    </lineage>
</organism>
<sequence length="146" mass="15956">MNRGAPLALLVLLFAASVAPAIASGTTPACPVCGYEFEMTASDHGDMPVKYSNVTIHVAEDGDSTWVVQNRIENETTVERFRNYPSELDTRVLTALGDARVFDHEVRNVSASVVGEKRIEIRFEVPNFAEHRSGVLLTQFSSTSLA</sequence>
<dbReference type="OrthoDB" id="242474at2157"/>
<proteinExistence type="predicted"/>
<gene>
    <name evidence="1" type="ORF">SAMN05421858_0829</name>
</gene>
<evidence type="ECO:0000313" key="1">
    <source>
        <dbReference type="EMBL" id="SIQ92317.1"/>
    </source>
</evidence>
<reference evidence="2" key="1">
    <citation type="submission" date="2017-01" db="EMBL/GenBank/DDBJ databases">
        <authorList>
            <person name="Varghese N."/>
            <person name="Submissions S."/>
        </authorList>
    </citation>
    <scope>NUCLEOTIDE SEQUENCE [LARGE SCALE GENOMIC DNA]</scope>
    <source>
        <strain evidence="2">CGMCC 1.7737</strain>
    </source>
</reference>
<dbReference type="Proteomes" id="UP000186914">
    <property type="component" value="Unassembled WGS sequence"/>
</dbReference>
<dbReference type="AlphaFoldDB" id="A0A1N6WQL7"/>
<dbReference type="EMBL" id="FTNO01000001">
    <property type="protein sequence ID" value="SIQ92317.1"/>
    <property type="molecule type" value="Genomic_DNA"/>
</dbReference>
<name>A0A1N6WQL7_9EURY</name>